<sequence length="673" mass="77380">MLPMAPHPPIARVQNQYFVKLLVAGVFDLHPEEVRHLSEPAIAAMLLRTESSSWIEKIESQQLTPEQELAQLIRVIHDFEDNQALDFIAWFRPDQITLLLSGDIFIEGITPDDGPTLDEEDKECIICLGEAHFELSDTISSCRECFRAGLRLSLREQQHYPLTIAGFIVHDSFIPEAHRPYLTRLYNQRRIEWHESKKPTERVYCADARCDAYITIESHASNDRCQLVLSKSIDKNKTKGDIIASICPVCYQGTCPKCRGNAHEGTCVYEVSDHDDWADMERDGVVNCPRCSAMVTIIDGCNHLTCRCGAEFCYLCGKTWRTCHCVLYNAHESRLPIADRPGKKPERFAKTPISKSLIPYDQEQRWFRLPALPLKARSYHHEMFVLASLDMRRCRPDGSVLSMRDMAAGAMVRDATTAVRMAHKMLMTEMKSHKHHATPKRFELLESAVSWASLNMVLGNHPKNFIPRMFLYQRIKDQVETGTSKHGWYFDHILEMAQLYSPAWFLGRSLQLQFADAMRGARTELGRDPIRNFNDGSVCPIGRERREMGKMVEEVLGLLEDIARNVRLNRAISRVVNRANASFAVYQKMDIRLRDDAVAVDRAVRGLRDFLDIQHPVRDGPVRGTPLMREAEERDRQRQGEGSVRATGNQRRLRKMVIRRRAMREGWDERNMF</sequence>
<name>A0ACC0UZ35_9HYPO</name>
<reference evidence="1" key="1">
    <citation type="submission" date="2022-10" db="EMBL/GenBank/DDBJ databases">
        <title>Complete Genome of Trichothecium roseum strain YXFP-22015, a Plant Pathogen Isolated from Citrus.</title>
        <authorList>
            <person name="Wang Y."/>
            <person name="Zhu L."/>
        </authorList>
    </citation>
    <scope>NUCLEOTIDE SEQUENCE</scope>
    <source>
        <strain evidence="1">YXFP-22015</strain>
    </source>
</reference>
<evidence type="ECO:0000313" key="1">
    <source>
        <dbReference type="EMBL" id="KAI9898938.1"/>
    </source>
</evidence>
<dbReference type="Proteomes" id="UP001163324">
    <property type="component" value="Chromosome 5"/>
</dbReference>
<keyword evidence="2" id="KW-1185">Reference proteome</keyword>
<comment type="caution">
    <text evidence="1">The sequence shown here is derived from an EMBL/GenBank/DDBJ whole genome shotgun (WGS) entry which is preliminary data.</text>
</comment>
<protein>
    <submittedName>
        <fullName evidence="1">Uncharacterized protein</fullName>
    </submittedName>
</protein>
<accession>A0ACC0UZ35</accession>
<evidence type="ECO:0000313" key="2">
    <source>
        <dbReference type="Proteomes" id="UP001163324"/>
    </source>
</evidence>
<gene>
    <name evidence="1" type="ORF">N3K66_005399</name>
</gene>
<proteinExistence type="predicted"/>
<organism evidence="1 2">
    <name type="scientific">Trichothecium roseum</name>
    <dbReference type="NCBI Taxonomy" id="47278"/>
    <lineage>
        <taxon>Eukaryota</taxon>
        <taxon>Fungi</taxon>
        <taxon>Dikarya</taxon>
        <taxon>Ascomycota</taxon>
        <taxon>Pezizomycotina</taxon>
        <taxon>Sordariomycetes</taxon>
        <taxon>Hypocreomycetidae</taxon>
        <taxon>Hypocreales</taxon>
        <taxon>Hypocreales incertae sedis</taxon>
        <taxon>Trichothecium</taxon>
    </lineage>
</organism>
<dbReference type="EMBL" id="CM047944">
    <property type="protein sequence ID" value="KAI9898938.1"/>
    <property type="molecule type" value="Genomic_DNA"/>
</dbReference>